<dbReference type="Proteomes" id="UP000502287">
    <property type="component" value="Chromosome"/>
</dbReference>
<evidence type="ECO:0000313" key="5">
    <source>
        <dbReference type="Proteomes" id="UP000502287"/>
    </source>
</evidence>
<keyword evidence="1" id="KW-0812">Transmembrane</keyword>
<organism evidence="2 5">
    <name type="scientific">Frederiksenia canicola</name>
    <dbReference type="NCBI Taxonomy" id="123824"/>
    <lineage>
        <taxon>Bacteria</taxon>
        <taxon>Pseudomonadati</taxon>
        <taxon>Pseudomonadota</taxon>
        <taxon>Gammaproteobacteria</taxon>
        <taxon>Pasteurellales</taxon>
        <taxon>Pasteurellaceae</taxon>
        <taxon>Frederiksenia</taxon>
    </lineage>
</organism>
<evidence type="ECO:0000256" key="1">
    <source>
        <dbReference type="SAM" id="Phobius"/>
    </source>
</evidence>
<gene>
    <name evidence="2" type="ORF">A4G17_08305</name>
    <name evidence="3" type="ORF">EDC49_0498</name>
</gene>
<reference evidence="2 5" key="1">
    <citation type="submission" date="2016-03" db="EMBL/GenBank/DDBJ databases">
        <authorList>
            <person name="Hansen M.J."/>
            <person name="Bojesen A.M."/>
            <person name="Planet P."/>
        </authorList>
    </citation>
    <scope>NUCLEOTIDE SEQUENCE [LARGE SCALE GENOMIC DNA]</scope>
    <source>
        <strain evidence="2 5">HPA 21</strain>
    </source>
</reference>
<reference evidence="3 4" key="2">
    <citation type="submission" date="2018-11" db="EMBL/GenBank/DDBJ databases">
        <title>Genomic Encyclopedia of Type Strains, Phase IV (KMG-IV): sequencing the most valuable type-strain genomes for metagenomic binning, comparative biology and taxonomic classification.</title>
        <authorList>
            <person name="Goeker M."/>
        </authorList>
    </citation>
    <scope>NUCLEOTIDE SEQUENCE [LARGE SCALE GENOMIC DNA]</scope>
    <source>
        <strain evidence="3 4">DSM 25797</strain>
    </source>
</reference>
<name>A0AAE6X6Y5_9PAST</name>
<keyword evidence="1" id="KW-0472">Membrane</keyword>
<sequence>MPINFVQLLQDSWNFMRNQYQFSLFAILLLLILQLATLYLLPQTQLSSAELQSPDMVEKVLQAQLMPAVIQGLISVFINILIILNIKSINNGNYHHFFQHLSGVGKYFFAVLVLTLLMVMPLSFSVALGGVAVQGSSLSIMMIPLMIVGIFIFVKLCLVIYVYLVEEPQKKMGESIKFVWELSRDKMRILFLFCVLSYLVPSLLSSVIANLVGGEIGLFISQVFGAALTLFLVIFGFRFYQVFRSLPRSL</sequence>
<evidence type="ECO:0008006" key="6">
    <source>
        <dbReference type="Google" id="ProtNLM"/>
    </source>
</evidence>
<feature type="transmembrane region" description="Helical" evidence="1">
    <location>
        <begin position="218"/>
        <end position="240"/>
    </location>
</feature>
<dbReference type="Proteomes" id="UP000276901">
    <property type="component" value="Unassembled WGS sequence"/>
</dbReference>
<dbReference type="EMBL" id="CP015029">
    <property type="protein sequence ID" value="QIM65442.1"/>
    <property type="molecule type" value="Genomic_DNA"/>
</dbReference>
<protein>
    <recommendedName>
        <fullName evidence="6">Intracellular septation protein A</fullName>
    </recommendedName>
</protein>
<feature type="transmembrane region" description="Helical" evidence="1">
    <location>
        <begin position="138"/>
        <end position="164"/>
    </location>
</feature>
<dbReference type="EMBL" id="RKQT01000001">
    <property type="protein sequence ID" value="RPE96114.1"/>
    <property type="molecule type" value="Genomic_DNA"/>
</dbReference>
<feature type="transmembrane region" description="Helical" evidence="1">
    <location>
        <begin position="20"/>
        <end position="41"/>
    </location>
</feature>
<evidence type="ECO:0000313" key="3">
    <source>
        <dbReference type="EMBL" id="RPE96114.1"/>
    </source>
</evidence>
<keyword evidence="4" id="KW-1185">Reference proteome</keyword>
<dbReference type="AlphaFoldDB" id="A0AAE6X6Y5"/>
<dbReference type="KEGG" id="fcl:A4G17_08305"/>
<feature type="transmembrane region" description="Helical" evidence="1">
    <location>
        <begin position="107"/>
        <end position="132"/>
    </location>
</feature>
<accession>A0AAE6X6Y5</accession>
<evidence type="ECO:0000313" key="4">
    <source>
        <dbReference type="Proteomes" id="UP000276901"/>
    </source>
</evidence>
<proteinExistence type="predicted"/>
<evidence type="ECO:0000313" key="2">
    <source>
        <dbReference type="EMBL" id="QIM65442.1"/>
    </source>
</evidence>
<feature type="transmembrane region" description="Helical" evidence="1">
    <location>
        <begin position="61"/>
        <end position="86"/>
    </location>
</feature>
<keyword evidence="1" id="KW-1133">Transmembrane helix</keyword>
<feature type="transmembrane region" description="Helical" evidence="1">
    <location>
        <begin position="189"/>
        <end position="212"/>
    </location>
</feature>
<dbReference type="RefSeq" id="WP_123956031.1">
    <property type="nucleotide sequence ID" value="NZ_CP015029.1"/>
</dbReference>